<organism evidence="1">
    <name type="scientific">Sipha flava</name>
    <name type="common">yellow sugarcane aphid</name>
    <dbReference type="NCBI Taxonomy" id="143950"/>
    <lineage>
        <taxon>Eukaryota</taxon>
        <taxon>Metazoa</taxon>
        <taxon>Ecdysozoa</taxon>
        <taxon>Arthropoda</taxon>
        <taxon>Hexapoda</taxon>
        <taxon>Insecta</taxon>
        <taxon>Pterygota</taxon>
        <taxon>Neoptera</taxon>
        <taxon>Paraneoptera</taxon>
        <taxon>Hemiptera</taxon>
        <taxon>Sternorrhyncha</taxon>
        <taxon>Aphidomorpha</taxon>
        <taxon>Aphidoidea</taxon>
        <taxon>Aphididae</taxon>
        <taxon>Sipha</taxon>
    </lineage>
</organism>
<name>A0A2S2QRH1_9HEMI</name>
<evidence type="ECO:0000313" key="1">
    <source>
        <dbReference type="EMBL" id="MBY80304.1"/>
    </source>
</evidence>
<protein>
    <submittedName>
        <fullName evidence="1">Uncharacterized protein</fullName>
    </submittedName>
</protein>
<proteinExistence type="predicted"/>
<gene>
    <name evidence="1" type="ORF">g.24927</name>
</gene>
<dbReference type="EMBL" id="GGMS01011101">
    <property type="protein sequence ID" value="MBY80304.1"/>
    <property type="molecule type" value="Transcribed_RNA"/>
</dbReference>
<sequence length="120" mass="13595">MLWVHKTYLLARRRVRGSTFVVSSDVSPFSRIISAFDFQPTSAWERFSCPSTSPRDNCAVDVLVGKRNQSRSTFNVDNDLSTNFILNCNREVKGKLSSTTQTLYLSIVRTRRVTVQSTIG</sequence>
<reference evidence="1" key="1">
    <citation type="submission" date="2018-04" db="EMBL/GenBank/DDBJ databases">
        <title>Transcriptome assembly of Sipha flava.</title>
        <authorList>
            <person name="Scully E.D."/>
            <person name="Geib S.M."/>
            <person name="Palmer N.A."/>
            <person name="Koch K."/>
            <person name="Bradshaw J."/>
            <person name="Heng-Moss T."/>
            <person name="Sarath G."/>
        </authorList>
    </citation>
    <scope>NUCLEOTIDE SEQUENCE</scope>
</reference>
<accession>A0A2S2QRH1</accession>
<dbReference type="AlphaFoldDB" id="A0A2S2QRH1"/>